<dbReference type="Proteomes" id="UP000029228">
    <property type="component" value="Unassembled WGS sequence"/>
</dbReference>
<organism evidence="3 4">
    <name type="scientific">Vibrio maritimus</name>
    <dbReference type="NCBI Taxonomy" id="990268"/>
    <lineage>
        <taxon>Bacteria</taxon>
        <taxon>Pseudomonadati</taxon>
        <taxon>Pseudomonadota</taxon>
        <taxon>Gammaproteobacteria</taxon>
        <taxon>Vibrionales</taxon>
        <taxon>Vibrionaceae</taxon>
        <taxon>Vibrio</taxon>
    </lineage>
</organism>
<keyword evidence="1" id="KW-0812">Transmembrane</keyword>
<reference evidence="3 4" key="1">
    <citation type="submission" date="2014-09" db="EMBL/GenBank/DDBJ databases">
        <title>Vibrio maritimus JCM 19235. (C45) whole genome shotgun sequence.</title>
        <authorList>
            <person name="Sawabe T."/>
            <person name="Meirelles P."/>
            <person name="Nakanishi M."/>
            <person name="Sayaka M."/>
            <person name="Hattori M."/>
            <person name="Ohkuma M."/>
        </authorList>
    </citation>
    <scope>NUCLEOTIDE SEQUENCE [LARGE SCALE GENOMIC DNA]</scope>
    <source>
        <strain evidence="4">JCM19235</strain>
    </source>
</reference>
<keyword evidence="1" id="KW-1133">Transmembrane helix</keyword>
<sequence>MLHCDFTRRPISKENPSGVNPVRLDEFDEIKRQINNLNKVTGKVSWKKVLEFSKTILTSHSKDFRCSCYYTVAATHLNGLSGLYDGLNSVLDLCVVYWYSAYPEHSKSSARISTIEWMIENAEKRLNKHKPQPEERQIIEAVHQLCLKIEEELRLHYGIKAPAFGRIRRLLSQWLESLKELELKEIARKESVANKPVLKAVEQPTPMVKVDVTPTLTTNQPVAKKASHSTKSSSLIILALVLVITVAIAAHFSFRQYQFESMKTRIENASIDELARVITSKKYISINEDASLRATSVDRVDTLMSDWTSDAVKVSQAETLGRLTAELIELYPDSSSALMLRERFLQQSSNLESEFNALFRKFSSARTVFANVVIDNPNRQSSMAYEYSNSLFPLLGRIDYAEKNNNSEELDQSIRLLNIYLYKINQLKLIEK</sequence>
<comment type="caution">
    <text evidence="3">The sequence shown here is derived from an EMBL/GenBank/DDBJ whole genome shotgun (WGS) entry which is preliminary data.</text>
</comment>
<protein>
    <submittedName>
        <fullName evidence="3">Uncharacterized protein ImpA</fullName>
    </submittedName>
</protein>
<dbReference type="EMBL" id="BBMR01000007">
    <property type="protein sequence ID" value="GAL20903.1"/>
    <property type="molecule type" value="Genomic_DNA"/>
</dbReference>
<feature type="domain" description="ImpA N-terminal" evidence="2">
    <location>
        <begin position="9"/>
        <end position="119"/>
    </location>
</feature>
<dbReference type="InterPro" id="IPR010657">
    <property type="entry name" value="ImpA_N"/>
</dbReference>
<accession>A0A090S288</accession>
<proteinExistence type="predicted"/>
<dbReference type="STRING" id="990268.JCM19235_178"/>
<gene>
    <name evidence="3" type="ORF">JCM19235_178</name>
</gene>
<keyword evidence="1" id="KW-0472">Membrane</keyword>
<keyword evidence="4" id="KW-1185">Reference proteome</keyword>
<evidence type="ECO:0000259" key="2">
    <source>
        <dbReference type="Pfam" id="PF06812"/>
    </source>
</evidence>
<dbReference type="PANTHER" id="PTHR37024:SF5">
    <property type="entry name" value="IMPA N-TERMINAL DOMAIN-CONTAINING PROTEIN"/>
    <property type="match status" value="1"/>
</dbReference>
<name>A0A090S288_9VIBR</name>
<evidence type="ECO:0000313" key="3">
    <source>
        <dbReference type="EMBL" id="GAL20903.1"/>
    </source>
</evidence>
<evidence type="ECO:0000256" key="1">
    <source>
        <dbReference type="SAM" id="Phobius"/>
    </source>
</evidence>
<dbReference type="OrthoDB" id="5856140at2"/>
<dbReference type="PANTHER" id="PTHR37024">
    <property type="entry name" value="TYPE VI SECRETION SYSTEM DUF2094 AND IMPA-RELATED DOMAIN PROTEIN"/>
    <property type="match status" value="1"/>
</dbReference>
<dbReference type="AlphaFoldDB" id="A0A090S288"/>
<evidence type="ECO:0000313" key="4">
    <source>
        <dbReference type="Proteomes" id="UP000029228"/>
    </source>
</evidence>
<feature type="transmembrane region" description="Helical" evidence="1">
    <location>
        <begin position="235"/>
        <end position="254"/>
    </location>
</feature>
<dbReference type="Pfam" id="PF06812">
    <property type="entry name" value="ImpA_N"/>
    <property type="match status" value="1"/>
</dbReference>